<dbReference type="Proteomes" id="UP001214043">
    <property type="component" value="Chromosome"/>
</dbReference>
<keyword evidence="6" id="KW-0998">Cell outer membrane</keyword>
<dbReference type="Pfam" id="PF25183">
    <property type="entry name" value="OMP_b-brl_4"/>
    <property type="match status" value="2"/>
</dbReference>
<keyword evidence="7" id="KW-0732">Signal</keyword>
<dbReference type="InterPro" id="IPR013784">
    <property type="entry name" value="Carb-bd-like_fold"/>
</dbReference>
<dbReference type="GO" id="GO:0030246">
    <property type="term" value="F:carbohydrate binding"/>
    <property type="evidence" value="ECO:0007669"/>
    <property type="project" value="InterPro"/>
</dbReference>
<name>A0AAF0CFT7_9PROT</name>
<evidence type="ECO:0000256" key="2">
    <source>
        <dbReference type="ARBA" id="ARBA00022448"/>
    </source>
</evidence>
<organism evidence="9 10">
    <name type="scientific">Hyphococcus flavus</name>
    <dbReference type="NCBI Taxonomy" id="1866326"/>
    <lineage>
        <taxon>Bacteria</taxon>
        <taxon>Pseudomonadati</taxon>
        <taxon>Pseudomonadota</taxon>
        <taxon>Alphaproteobacteria</taxon>
        <taxon>Parvularculales</taxon>
        <taxon>Parvularculaceae</taxon>
        <taxon>Hyphococcus</taxon>
    </lineage>
</organism>
<dbReference type="GO" id="GO:0009279">
    <property type="term" value="C:cell outer membrane"/>
    <property type="evidence" value="ECO:0007669"/>
    <property type="project" value="UniProtKB-SubCell"/>
</dbReference>
<keyword evidence="5" id="KW-0472">Membrane</keyword>
<evidence type="ECO:0000256" key="6">
    <source>
        <dbReference type="ARBA" id="ARBA00023237"/>
    </source>
</evidence>
<feature type="domain" description="TonB-dependent transporter Oar-like beta-barrel" evidence="8">
    <location>
        <begin position="251"/>
        <end position="316"/>
    </location>
</feature>
<feature type="signal peptide" evidence="7">
    <location>
        <begin position="1"/>
        <end position="31"/>
    </location>
</feature>
<dbReference type="GO" id="GO:0044718">
    <property type="term" value="P:siderophore transmembrane transport"/>
    <property type="evidence" value="ECO:0007669"/>
    <property type="project" value="TreeGrafter"/>
</dbReference>
<comment type="subcellular location">
    <subcellularLocation>
        <location evidence="1">Cell outer membrane</location>
        <topology evidence="1">Multi-pass membrane protein</topology>
    </subcellularLocation>
</comment>
<dbReference type="EMBL" id="CP118166">
    <property type="protein sequence ID" value="WDI31408.1"/>
    <property type="molecule type" value="Genomic_DNA"/>
</dbReference>
<proteinExistence type="predicted"/>
<dbReference type="PANTHER" id="PTHR30069">
    <property type="entry name" value="TONB-DEPENDENT OUTER MEMBRANE RECEPTOR"/>
    <property type="match status" value="1"/>
</dbReference>
<keyword evidence="2" id="KW-0813">Transport</keyword>
<dbReference type="Gene3D" id="2.170.130.10">
    <property type="entry name" value="TonB-dependent receptor, plug domain"/>
    <property type="match status" value="1"/>
</dbReference>
<keyword evidence="4" id="KW-0812">Transmembrane</keyword>
<evidence type="ECO:0000256" key="5">
    <source>
        <dbReference type="ARBA" id="ARBA00023136"/>
    </source>
</evidence>
<dbReference type="Gene3D" id="2.40.170.20">
    <property type="entry name" value="TonB-dependent receptor, beta-barrel domain"/>
    <property type="match status" value="1"/>
</dbReference>
<feature type="domain" description="TonB-dependent transporter Oar-like beta-barrel" evidence="8">
    <location>
        <begin position="359"/>
        <end position="743"/>
    </location>
</feature>
<gene>
    <name evidence="9" type="ORF">PUV54_15770</name>
</gene>
<accession>A0AAF0CFT7</accession>
<reference evidence="9" key="1">
    <citation type="submission" date="2023-02" db="EMBL/GenBank/DDBJ databases">
        <title>Genome sequence of Hyphococcus flavus.</title>
        <authorList>
            <person name="Rong J.-C."/>
            <person name="Zhao Q."/>
            <person name="Yi M."/>
            <person name="Wu J.-Y."/>
        </authorList>
    </citation>
    <scope>NUCLEOTIDE SEQUENCE</scope>
    <source>
        <strain evidence="9">MCCC 1K03223</strain>
    </source>
</reference>
<dbReference type="InterPro" id="IPR057601">
    <property type="entry name" value="Oar-like_b-barrel"/>
</dbReference>
<dbReference type="KEGG" id="hfl:PUV54_15770"/>
<dbReference type="SUPFAM" id="SSF49452">
    <property type="entry name" value="Starch-binding domain-like"/>
    <property type="match status" value="1"/>
</dbReference>
<evidence type="ECO:0000313" key="9">
    <source>
        <dbReference type="EMBL" id="WDI31408.1"/>
    </source>
</evidence>
<sequence length="1117" mass="120881">MKLSNTLSAGVAAIALTTAFSTVVAPTPAHAQQTTSEIRGSVLLPSGAPAAGAQVMVIDTRTGATRTLTTDDNGSFAARGLPVGGPYTVTTSLSGYQSQRFENIRANLGSSTSLTFNLSSAAAGADQIIVTATRSNVSELAIGPSASFDLDTLESLPSIDRDIRDVIRLDPRVTIDENNNDSISCLGGNFRSNSFTIDGVRNADGFGLNDSGFPNRNNLPIPFDAVRETSVEFSPFDVEYGQFSGCNINVVTKAGTNEFHGGAFGVFNNGDLTGETIDGNTVRSGEFKDWNWGASLGGPIIKDRLWFFGAYEEVQDGGSTVDTGPLGAGFANELDYLPESVANDIANTLQTVYGRDAMGFARNLPDKSRRILGRVDWAINDDHRLELTYSRLRELRQDPDDLGFDADFTFFDNFENEGTNSENYSARLFSQWTDNFSTEIRVSRLDVEDIQGPVGGGEAQDGNPKPRILIENIMNNGDTGAVLSGPGFFRSANDLQTQLDQIKFKADWVTGRHTLTAGIEVDQFDVFNLFVPDATGTITFDSLADFEAGLASEITGSGSFTGDINDAAAEFRRTIYTAYVQDEIQVTDDLIATVGLRYDYYGSDDDPRFNPVFFQKYGFSNTKAFDGLDIIQPRFGVNYDAGETIFGETQFRGGVGVFSGGDPSVWFANNYQNFGGAIGSGNSGNPACNMSDLQVVSGGTFTGIPACITSQQIAEATQNGAAVNAVDPNFKLPSVLRYNVGLSHYTNFTGGGGFFDDWNVQIDFIRSELKNPTDWVNLQLTPTSEVAPDGRPIINNVNPLNAGCDATFLGIRQGFAGSDLSDSGLCDSGFTDEDILLTNAIGDGGFTQNISAAFAKRFEYNLGNSPGAFDFMVGYAYSTAEVVNPSNSSTAGSSFEEVAVVTPNQAFLAPSQFVNNHNFTMAARFSQEFIKDYPTRLNIFFNARSGNRFSYVFQDDADDFLGDSDDEARRLLYVPTGPSDPLIDTSMLSAADVDALFAFLDSSGLSEYAGQIAPRNAFKDPWFKDMDIRISQDIPGFFGSDRFQVFVDIENALNLIDDGMNVFERWDRGNVAEGVEVYELGGISGGQYIISAFEDPELQQEVNPSVWAVQFGVRYDF</sequence>
<evidence type="ECO:0000256" key="7">
    <source>
        <dbReference type="SAM" id="SignalP"/>
    </source>
</evidence>
<dbReference type="InterPro" id="IPR036942">
    <property type="entry name" value="Beta-barrel_TonB_sf"/>
</dbReference>
<keyword evidence="9" id="KW-0675">Receptor</keyword>
<dbReference type="Gene3D" id="2.60.40.1120">
    <property type="entry name" value="Carboxypeptidase-like, regulatory domain"/>
    <property type="match status" value="1"/>
</dbReference>
<dbReference type="InterPro" id="IPR039426">
    <property type="entry name" value="TonB-dep_rcpt-like"/>
</dbReference>
<dbReference type="GO" id="GO:0015344">
    <property type="term" value="F:siderophore uptake transmembrane transporter activity"/>
    <property type="evidence" value="ECO:0007669"/>
    <property type="project" value="TreeGrafter"/>
</dbReference>
<dbReference type="SUPFAM" id="SSF56935">
    <property type="entry name" value="Porins"/>
    <property type="match status" value="1"/>
</dbReference>
<dbReference type="RefSeq" id="WP_274493297.1">
    <property type="nucleotide sequence ID" value="NZ_CP118166.1"/>
</dbReference>
<evidence type="ECO:0000313" key="10">
    <source>
        <dbReference type="Proteomes" id="UP001214043"/>
    </source>
</evidence>
<dbReference type="InterPro" id="IPR037066">
    <property type="entry name" value="Plug_dom_sf"/>
</dbReference>
<protein>
    <submittedName>
        <fullName evidence="9">TonB-dependent receptor</fullName>
    </submittedName>
</protein>
<evidence type="ECO:0000256" key="4">
    <source>
        <dbReference type="ARBA" id="ARBA00022692"/>
    </source>
</evidence>
<dbReference type="AlphaFoldDB" id="A0AAF0CFT7"/>
<keyword evidence="3" id="KW-1134">Transmembrane beta strand</keyword>
<feature type="chain" id="PRO_5042221225" evidence="7">
    <location>
        <begin position="32"/>
        <end position="1117"/>
    </location>
</feature>
<evidence type="ECO:0000259" key="8">
    <source>
        <dbReference type="Pfam" id="PF25183"/>
    </source>
</evidence>
<dbReference type="PANTHER" id="PTHR30069:SF46">
    <property type="entry name" value="OAR PROTEIN"/>
    <property type="match status" value="1"/>
</dbReference>
<evidence type="ECO:0000256" key="3">
    <source>
        <dbReference type="ARBA" id="ARBA00022452"/>
    </source>
</evidence>
<evidence type="ECO:0000256" key="1">
    <source>
        <dbReference type="ARBA" id="ARBA00004571"/>
    </source>
</evidence>
<dbReference type="Pfam" id="PF13620">
    <property type="entry name" value="CarboxypepD_reg"/>
    <property type="match status" value="1"/>
</dbReference>
<keyword evidence="10" id="KW-1185">Reference proteome</keyword>